<sequence length="1244" mass="142448">MKKDETFPTFQRKLKTLRPQYDADKHEVYVDALTDAIKEKGVQNIALSGPYGVGKSSILQGFKERHNDAIFVSLSTLGADKNNNHVSNNNSNEISAETNRIQKEIVKQILYRIPQNRLPASRFKRIQKIKWRRQLFLSTFIGLVSVIVVVAIGAFSRMPMVWTSAWQDFGIKFLVTWVLSLICILIISYFTQGKLHLDKLTAGPATVSLAQGNDSYFDRYLDEIIYFFEISRCRIVVFEDIDRFNNPEIFEELRELNTILNNAEQLKMDDEIAFIYAMKDSIFEHSPLMDRNRNHDNVRDKAVLENLRANRTKFFDIIIPVVPFVTHRSARDIIRQELDGSGYDVSDEMIDRVAKHVPDFRLLRSVCNEYKIYFDNLFREDTLKLKKDNLFAMMLYKAIHLQDFENIRLGKSNLDEIYQMSVQVIKSRINELNKEYKNLESELNSVSDAIKRGNAFIEMVRRIRECVQRNIAADDIVVYLGESPYSIEEIRGADFWSALFDLADEDKIFVKEKSNVYSSSDLIFNKQSIAKFIGDEYVSAPLKHRPKSIVLPRLDNIKTELERYHQADMSTLMEDPFAKVPSSHGSDSVTFGKYVVDKLGSELAGVLIRHGYIDNTFIFYTSIYHDITTSANAMAFRLQHMEGGITDVKYPLEEVEVNQLISDPDISASDFARTGAYNIDILKYLLNNHDNTHDIFNSITEALLKDGDAERDFLKYFFSLGVSNIEKLIARLAPKYSAIFTVLDEAPYEYKVKSFDLALQSISCDVCYEVSSLRRIIEDSYENMDVFVNHVDRFDVEPVAEILKKADVKLANLKLVNEKKWRQILIEGCCYQINRCNLEFLSGGDGISLDILCEKQFEVYKYILRSLDDYVALIQEHDPVSALSGKADVSKVIADVTAIDIDLDVCDNMAQLSSVENDVKSPLTLRYLSDLLDFSHDRWEIDFADLPSESWKLLVEKKRVAITASNLQMYIESFGLDKYLASALSGEICIESSGDLDLDSYNKLACAILKADDSLLSIKKRVSLVQSIGFDSFISVDDIMPIEGELIGRLISGRLIADDADSFYLVKRLSWQSREFAICSSQAFTDFMTPELVDDDAPRILRSELISDHVKQHIVDHMDLYCCNIEYSELVSMVVYLKDHGLHFNAETIMWLANSGLCVELLVSLMVGELGKLERPHVEGIVRTFGRPYSDLLVCGADLVYIDSYPDVEKLLLWLRDSNVGQVSSIYHDEKNARFKVYRKRVQK</sequence>
<evidence type="ECO:0000313" key="4">
    <source>
        <dbReference type="EMBL" id="EKX87409.1"/>
    </source>
</evidence>
<dbReference type="Proteomes" id="UP000010445">
    <property type="component" value="Unassembled WGS sequence"/>
</dbReference>
<dbReference type="HOGENOM" id="CLU_005044_0_0_11"/>
<evidence type="ECO:0000259" key="3">
    <source>
        <dbReference type="Pfam" id="PF20693"/>
    </source>
</evidence>
<dbReference type="OrthoDB" id="1701659at2"/>
<proteinExistence type="predicted"/>
<dbReference type="InterPro" id="IPR027417">
    <property type="entry name" value="P-loop_NTPase"/>
</dbReference>
<dbReference type="PATRIC" id="fig|1035195.3.peg.2450"/>
<gene>
    <name evidence="4" type="ORF">HMPREF9997_02735</name>
</gene>
<evidence type="ECO:0000256" key="2">
    <source>
        <dbReference type="SAM" id="Phobius"/>
    </source>
</evidence>
<dbReference type="SUPFAM" id="SSF52540">
    <property type="entry name" value="P-loop containing nucleoside triphosphate hydrolases"/>
    <property type="match status" value="1"/>
</dbReference>
<reference evidence="4 5" key="1">
    <citation type="submission" date="2012-05" db="EMBL/GenBank/DDBJ databases">
        <authorList>
            <person name="Weinstock G."/>
            <person name="Sodergren E."/>
            <person name="Lobos E.A."/>
            <person name="Fulton L."/>
            <person name="Fulton R."/>
            <person name="Courtney L."/>
            <person name="Fronick C."/>
            <person name="O'Laughlin M."/>
            <person name="Godfrey J."/>
            <person name="Wilson R.M."/>
            <person name="Miner T."/>
            <person name="Farmer C."/>
            <person name="Delehaunty K."/>
            <person name="Cordes M."/>
            <person name="Minx P."/>
            <person name="Tomlinson C."/>
            <person name="Chen J."/>
            <person name="Wollam A."/>
            <person name="Pepin K.H."/>
            <person name="Bhonagiri V."/>
            <person name="Zhang X."/>
            <person name="Suruliraj S."/>
            <person name="Warren W."/>
            <person name="Mitreva M."/>
            <person name="Mardis E.R."/>
            <person name="Wilson R.K."/>
        </authorList>
    </citation>
    <scope>NUCLEOTIDE SEQUENCE [LARGE SCALE GENOMIC DNA]</scope>
    <source>
        <strain evidence="4 5">F0235</strain>
    </source>
</reference>
<evidence type="ECO:0000313" key="5">
    <source>
        <dbReference type="Proteomes" id="UP000010445"/>
    </source>
</evidence>
<dbReference type="RefSeq" id="WP_006062538.1">
    <property type="nucleotide sequence ID" value="NZ_KB290826.1"/>
</dbReference>
<dbReference type="STRING" id="1035195.HMPREF9997_02735"/>
<keyword evidence="2" id="KW-0472">Membrane</keyword>
<dbReference type="InterPro" id="IPR048428">
    <property type="entry name" value="YobI-NTPase"/>
</dbReference>
<evidence type="ECO:0000256" key="1">
    <source>
        <dbReference type="SAM" id="Coils"/>
    </source>
</evidence>
<dbReference type="AlphaFoldDB" id="L1M8V1"/>
<keyword evidence="1" id="KW-0175">Coiled coil</keyword>
<organism evidence="4 5">
    <name type="scientific">Corynebacterium durum F0235</name>
    <dbReference type="NCBI Taxonomy" id="1035195"/>
    <lineage>
        <taxon>Bacteria</taxon>
        <taxon>Bacillati</taxon>
        <taxon>Actinomycetota</taxon>
        <taxon>Actinomycetes</taxon>
        <taxon>Mycobacteriales</taxon>
        <taxon>Corynebacteriaceae</taxon>
        <taxon>Corynebacterium</taxon>
    </lineage>
</organism>
<dbReference type="EMBL" id="AMEM01000044">
    <property type="protein sequence ID" value="EKX87409.1"/>
    <property type="molecule type" value="Genomic_DNA"/>
</dbReference>
<protein>
    <recommendedName>
        <fullName evidence="3">YobI-like P-loop NTPase domain-containing protein</fullName>
    </recommendedName>
</protein>
<feature type="transmembrane region" description="Helical" evidence="2">
    <location>
        <begin position="135"/>
        <end position="157"/>
    </location>
</feature>
<keyword evidence="2" id="KW-0812">Transmembrane</keyword>
<dbReference type="eggNOG" id="COG5290">
    <property type="taxonomic scope" value="Bacteria"/>
</dbReference>
<keyword evidence="5" id="KW-1185">Reference proteome</keyword>
<comment type="caution">
    <text evidence="4">The sequence shown here is derived from an EMBL/GenBank/DDBJ whole genome shotgun (WGS) entry which is preliminary data.</text>
</comment>
<dbReference type="Gene3D" id="3.40.50.300">
    <property type="entry name" value="P-loop containing nucleotide triphosphate hydrolases"/>
    <property type="match status" value="1"/>
</dbReference>
<dbReference type="Pfam" id="PF20693">
    <property type="entry name" value="YobI-ATPase"/>
    <property type="match status" value="1"/>
</dbReference>
<accession>L1M8V1</accession>
<keyword evidence="2" id="KW-1133">Transmembrane helix</keyword>
<feature type="coiled-coil region" evidence="1">
    <location>
        <begin position="422"/>
        <end position="449"/>
    </location>
</feature>
<name>L1M8V1_9CORY</name>
<feature type="domain" description="YobI-like P-loop NTPase" evidence="3">
    <location>
        <begin position="29"/>
        <end position="415"/>
    </location>
</feature>
<feature type="transmembrane region" description="Helical" evidence="2">
    <location>
        <begin position="169"/>
        <end position="190"/>
    </location>
</feature>